<dbReference type="Proteomes" id="UP000274429">
    <property type="component" value="Unassembled WGS sequence"/>
</dbReference>
<accession>A0A0R3WXA4</accession>
<keyword evidence="2" id="KW-1185">Reference proteome</keyword>
<evidence type="ECO:0000313" key="2">
    <source>
        <dbReference type="Proteomes" id="UP000274429"/>
    </source>
</evidence>
<dbReference type="WBParaSite" id="TTAC_0000539401-mRNA-1">
    <property type="protein sequence ID" value="TTAC_0000539401-mRNA-1"/>
    <property type="gene ID" value="TTAC_0000539401"/>
</dbReference>
<protein>
    <submittedName>
        <fullName evidence="1 3">Uncharacterized protein</fullName>
    </submittedName>
</protein>
<reference evidence="1 2" key="2">
    <citation type="submission" date="2018-11" db="EMBL/GenBank/DDBJ databases">
        <authorList>
            <consortium name="Pathogen Informatics"/>
        </authorList>
    </citation>
    <scope>NUCLEOTIDE SEQUENCE [LARGE SCALE GENOMIC DNA]</scope>
</reference>
<reference evidence="3" key="1">
    <citation type="submission" date="2017-02" db="UniProtKB">
        <authorList>
            <consortium name="WormBaseParasite"/>
        </authorList>
    </citation>
    <scope>IDENTIFICATION</scope>
</reference>
<evidence type="ECO:0000313" key="1">
    <source>
        <dbReference type="EMBL" id="VDM26840.1"/>
    </source>
</evidence>
<proteinExistence type="predicted"/>
<name>A0A0R3WXA4_HYDTA</name>
<gene>
    <name evidence="1" type="ORF">TTAC_LOCUS5379</name>
</gene>
<dbReference type="AlphaFoldDB" id="A0A0R3WXA4"/>
<evidence type="ECO:0000313" key="3">
    <source>
        <dbReference type="WBParaSite" id="TTAC_0000539401-mRNA-1"/>
    </source>
</evidence>
<dbReference type="EMBL" id="UYWX01007242">
    <property type="protein sequence ID" value="VDM26840.1"/>
    <property type="molecule type" value="Genomic_DNA"/>
</dbReference>
<sequence length="131" mass="14177">MILVVTFCAYKYPRKLAQCWLSLLANVYQAQSLLPSYPPSTTTTTTTAAAAAGTVTTTAATTELGDVDKANTFSLPTTQSPVLLHSSPFSTTTPPDLERLALRQELEETRCKLNAVSNLALYAFSVPRTNF</sequence>
<organism evidence="3">
    <name type="scientific">Hydatigena taeniaeformis</name>
    <name type="common">Feline tapeworm</name>
    <name type="synonym">Taenia taeniaeformis</name>
    <dbReference type="NCBI Taxonomy" id="6205"/>
    <lineage>
        <taxon>Eukaryota</taxon>
        <taxon>Metazoa</taxon>
        <taxon>Spiralia</taxon>
        <taxon>Lophotrochozoa</taxon>
        <taxon>Platyhelminthes</taxon>
        <taxon>Cestoda</taxon>
        <taxon>Eucestoda</taxon>
        <taxon>Cyclophyllidea</taxon>
        <taxon>Taeniidae</taxon>
        <taxon>Hydatigera</taxon>
    </lineage>
</organism>
<dbReference type="STRING" id="6205.A0A0R3WXA4"/>